<evidence type="ECO:0000313" key="1">
    <source>
        <dbReference type="EMBL" id="MDZ5455219.1"/>
    </source>
</evidence>
<comment type="caution">
    <text evidence="1">The sequence shown here is derived from an EMBL/GenBank/DDBJ whole genome shotgun (WGS) entry which is preliminary data.</text>
</comment>
<reference evidence="1 2" key="1">
    <citation type="submission" date="2023-11" db="EMBL/GenBank/DDBJ databases">
        <title>Draft genome of Azohydromonas lata strain H1 (DSM1123), a polyhydroxyalkanoate producer.</title>
        <authorList>
            <person name="Traversa D."/>
            <person name="D'Addabbo P."/>
            <person name="Pazzani C."/>
            <person name="Manzari C."/>
            <person name="Chiara M."/>
            <person name="Scrascia M."/>
        </authorList>
    </citation>
    <scope>NUCLEOTIDE SEQUENCE [LARGE SCALE GENOMIC DNA]</scope>
    <source>
        <strain evidence="1 2">H1</strain>
        <plasmid evidence="1">unnamed</plasmid>
    </source>
</reference>
<keyword evidence="1" id="KW-0614">Plasmid</keyword>
<geneLocation type="plasmid" evidence="1">
    <name>unnamed</name>
</geneLocation>
<evidence type="ECO:0000313" key="2">
    <source>
        <dbReference type="Proteomes" id="UP001293718"/>
    </source>
</evidence>
<organism evidence="1 2">
    <name type="scientific">Azohydromonas lata</name>
    <dbReference type="NCBI Taxonomy" id="45677"/>
    <lineage>
        <taxon>Bacteria</taxon>
        <taxon>Pseudomonadati</taxon>
        <taxon>Pseudomonadota</taxon>
        <taxon>Betaproteobacteria</taxon>
        <taxon>Burkholderiales</taxon>
        <taxon>Sphaerotilaceae</taxon>
        <taxon>Azohydromonas</taxon>
    </lineage>
</organism>
<protein>
    <submittedName>
        <fullName evidence="1">Uncharacterized protein</fullName>
    </submittedName>
</protein>
<dbReference type="Proteomes" id="UP001293718">
    <property type="component" value="Unassembled WGS sequence"/>
</dbReference>
<name>A0ABU5I802_9BURK</name>
<accession>A0ABU5I802</accession>
<sequence length="69" mass="7910">MNSTPRPETANGIELPTHWTPEQALAVFEAVDLLRDYLWAAYGPEIQRALRDDRVTQQRSLPLDSDEPF</sequence>
<dbReference type="RefSeq" id="WP_322463915.1">
    <property type="nucleotide sequence ID" value="NZ_JAXOJX010000001.1"/>
</dbReference>
<keyword evidence="2" id="KW-1185">Reference proteome</keyword>
<proteinExistence type="predicted"/>
<gene>
    <name evidence="1" type="ORF">SM757_01400</name>
</gene>
<dbReference type="EMBL" id="JAXOJX010000001">
    <property type="protein sequence ID" value="MDZ5455219.1"/>
    <property type="molecule type" value="Genomic_DNA"/>
</dbReference>